<evidence type="ECO:0000313" key="2">
    <source>
        <dbReference type="EMBL" id="KAJ7415010.1"/>
    </source>
</evidence>
<gene>
    <name evidence="2" type="ORF">WISP_80172</name>
</gene>
<feature type="compositionally biased region" description="Basic and acidic residues" evidence="1">
    <location>
        <begin position="16"/>
        <end position="29"/>
    </location>
</feature>
<dbReference type="Proteomes" id="UP001145742">
    <property type="component" value="Unassembled WGS sequence"/>
</dbReference>
<accession>A0ABQ9DAP1</accession>
<protein>
    <submittedName>
        <fullName evidence="2">Uncharacterized protein</fullName>
    </submittedName>
</protein>
<keyword evidence="3" id="KW-1185">Reference proteome</keyword>
<comment type="caution">
    <text evidence="2">The sequence shown here is derived from an EMBL/GenBank/DDBJ whole genome shotgun (WGS) entry which is preliminary data.</text>
</comment>
<feature type="compositionally biased region" description="Acidic residues" evidence="1">
    <location>
        <begin position="1"/>
        <end position="10"/>
    </location>
</feature>
<reference evidence="2" key="1">
    <citation type="submission" date="2019-10" db="EMBL/GenBank/DDBJ databases">
        <authorList>
            <person name="Soares A.E.R."/>
            <person name="Aleixo A."/>
            <person name="Schneider P."/>
            <person name="Miyaki C.Y."/>
            <person name="Schneider M.P."/>
            <person name="Mello C."/>
            <person name="Vasconcelos A.T.R."/>
        </authorList>
    </citation>
    <scope>NUCLEOTIDE SEQUENCE</scope>
    <source>
        <tissue evidence="2">Muscle</tissue>
    </source>
</reference>
<evidence type="ECO:0000313" key="3">
    <source>
        <dbReference type="Proteomes" id="UP001145742"/>
    </source>
</evidence>
<organism evidence="2 3">
    <name type="scientific">Willisornis vidua</name>
    <name type="common">Xingu scale-backed antbird</name>
    <dbReference type="NCBI Taxonomy" id="1566151"/>
    <lineage>
        <taxon>Eukaryota</taxon>
        <taxon>Metazoa</taxon>
        <taxon>Chordata</taxon>
        <taxon>Craniata</taxon>
        <taxon>Vertebrata</taxon>
        <taxon>Euteleostomi</taxon>
        <taxon>Archelosauria</taxon>
        <taxon>Archosauria</taxon>
        <taxon>Dinosauria</taxon>
        <taxon>Saurischia</taxon>
        <taxon>Theropoda</taxon>
        <taxon>Coelurosauria</taxon>
        <taxon>Aves</taxon>
        <taxon>Neognathae</taxon>
        <taxon>Neoaves</taxon>
        <taxon>Telluraves</taxon>
        <taxon>Australaves</taxon>
        <taxon>Passeriformes</taxon>
        <taxon>Thamnophilidae</taxon>
        <taxon>Willisornis</taxon>
    </lineage>
</organism>
<proteinExistence type="predicted"/>
<feature type="region of interest" description="Disordered" evidence="1">
    <location>
        <begin position="1"/>
        <end position="29"/>
    </location>
</feature>
<evidence type="ECO:0000256" key="1">
    <source>
        <dbReference type="SAM" id="MobiDB-lite"/>
    </source>
</evidence>
<sequence>MQSETSEDLQELSTYNEREGVDSLEGKETLQKDLNKSGDWAITNHKKFIKGNCQILYLGWDNPGCTYRLRKERLESSATERDLGVLVNGQQAEYESAVLCDMTPQNGLNLCQERCGLDIRKRSSPRGWLS</sequence>
<name>A0ABQ9DAP1_9PASS</name>
<dbReference type="EMBL" id="WHWB01034004">
    <property type="protein sequence ID" value="KAJ7415010.1"/>
    <property type="molecule type" value="Genomic_DNA"/>
</dbReference>